<dbReference type="InterPro" id="IPR009374">
    <property type="entry name" value="eIF3k"/>
</dbReference>
<dbReference type="OMA" id="GDDLCAD"/>
<sequence>MSEELRELEERFGGIIGTIERYNPSNLGFFAEYFEKTLEENYYDLDVCLAILKLYQFNPTYFNLPTACTVLLKALTGMPDNDFFLCASLLTVESQQQRPIQQLMYLHQLLESCRFAEFWVRCGRPAITRPLFVTVVGFVETIREYAAYIIQSTYQHVSVDVVREMTNIKDAAALEEFAKSHEWTKEGDNYMVSRKDDVVVSKTVVEKIEFGGELLLPIILSFCVT</sequence>
<dbReference type="GO" id="GO:0033290">
    <property type="term" value="C:eukaryotic 48S preinitiation complex"/>
    <property type="evidence" value="ECO:0007669"/>
    <property type="project" value="UniProtKB-UniRule"/>
</dbReference>
<evidence type="ECO:0000256" key="2">
    <source>
        <dbReference type="ARBA" id="ARBA00022540"/>
    </source>
</evidence>
<dbReference type="GO" id="GO:0003723">
    <property type="term" value="F:RNA binding"/>
    <property type="evidence" value="ECO:0007669"/>
    <property type="project" value="UniProtKB-UniRule"/>
</dbReference>
<comment type="subcellular location">
    <subcellularLocation>
        <location evidence="4">Cytoplasm</location>
    </subcellularLocation>
</comment>
<comment type="function">
    <text evidence="4">Component of the eukaryotic translation initiation factor 3 (eIF-3) complex, which is involved in protein synthesis of a specialized repertoire of mRNAs and, together with other initiation factors, stimulates binding of mRNA and methionyl-tRNAi to the 40S ribosome. The eIF-3 complex specifically targets and initiates translation of a subset of mRNAs involved in cell proliferation.</text>
</comment>
<dbReference type="InParanoid" id="A9UW43"/>
<dbReference type="EMBL" id="CH991547">
    <property type="protein sequence ID" value="EDQ90703.1"/>
    <property type="molecule type" value="Genomic_DNA"/>
</dbReference>
<dbReference type="GO" id="GO:0005852">
    <property type="term" value="C:eukaryotic translation initiation factor 3 complex"/>
    <property type="evidence" value="ECO:0000318"/>
    <property type="project" value="GO_Central"/>
</dbReference>
<reference evidence="6 7" key="1">
    <citation type="journal article" date="2008" name="Nature">
        <title>The genome of the choanoflagellate Monosiga brevicollis and the origin of metazoans.</title>
        <authorList>
            <consortium name="JGI Sequencing"/>
            <person name="King N."/>
            <person name="Westbrook M.J."/>
            <person name="Young S.L."/>
            <person name="Kuo A."/>
            <person name="Abedin M."/>
            <person name="Chapman J."/>
            <person name="Fairclough S."/>
            <person name="Hellsten U."/>
            <person name="Isogai Y."/>
            <person name="Letunic I."/>
            <person name="Marr M."/>
            <person name="Pincus D."/>
            <person name="Putnam N."/>
            <person name="Rokas A."/>
            <person name="Wright K.J."/>
            <person name="Zuzow R."/>
            <person name="Dirks W."/>
            <person name="Good M."/>
            <person name="Goodstein D."/>
            <person name="Lemons D."/>
            <person name="Li W."/>
            <person name="Lyons J.B."/>
            <person name="Morris A."/>
            <person name="Nichols S."/>
            <person name="Richter D.J."/>
            <person name="Salamov A."/>
            <person name="Bork P."/>
            <person name="Lim W.A."/>
            <person name="Manning G."/>
            <person name="Miller W.T."/>
            <person name="McGinnis W."/>
            <person name="Shapiro H."/>
            <person name="Tjian R."/>
            <person name="Grigoriev I.V."/>
            <person name="Rokhsar D."/>
        </authorList>
    </citation>
    <scope>NUCLEOTIDE SEQUENCE [LARGE SCALE GENOMIC DNA]</scope>
    <source>
        <strain evidence="7">MX1 / ATCC 50154</strain>
    </source>
</reference>
<gene>
    <name evidence="6" type="ORF">MONBRDRAFT_15993</name>
</gene>
<dbReference type="GO" id="GO:0016282">
    <property type="term" value="C:eukaryotic 43S preinitiation complex"/>
    <property type="evidence" value="ECO:0007669"/>
    <property type="project" value="UniProtKB-UniRule"/>
</dbReference>
<dbReference type="GO" id="GO:0043022">
    <property type="term" value="F:ribosome binding"/>
    <property type="evidence" value="ECO:0007669"/>
    <property type="project" value="InterPro"/>
</dbReference>
<dbReference type="GO" id="GO:0006446">
    <property type="term" value="P:regulation of translational initiation"/>
    <property type="evidence" value="ECO:0007669"/>
    <property type="project" value="InterPro"/>
</dbReference>
<accession>A9UW43</accession>
<dbReference type="SUPFAM" id="SSF46785">
    <property type="entry name" value="Winged helix' DNA-binding domain"/>
    <property type="match status" value="1"/>
</dbReference>
<dbReference type="Gene3D" id="1.25.40.250">
    <property type="entry name" value="ARM repeat, domain 1"/>
    <property type="match status" value="1"/>
</dbReference>
<dbReference type="SUPFAM" id="SSF48371">
    <property type="entry name" value="ARM repeat"/>
    <property type="match status" value="1"/>
</dbReference>
<dbReference type="STRING" id="81824.A9UW43"/>
<comment type="subunit">
    <text evidence="4">Component of the eukaryotic translation initiation factor 3 (eIF-3) complex.</text>
</comment>
<dbReference type="InterPro" id="IPR016024">
    <property type="entry name" value="ARM-type_fold"/>
</dbReference>
<organism evidence="6 7">
    <name type="scientific">Monosiga brevicollis</name>
    <name type="common">Choanoflagellate</name>
    <dbReference type="NCBI Taxonomy" id="81824"/>
    <lineage>
        <taxon>Eukaryota</taxon>
        <taxon>Choanoflagellata</taxon>
        <taxon>Craspedida</taxon>
        <taxon>Salpingoecidae</taxon>
        <taxon>Monosiga</taxon>
    </lineage>
</organism>
<evidence type="ECO:0000256" key="3">
    <source>
        <dbReference type="ARBA" id="ARBA00022917"/>
    </source>
</evidence>
<feature type="domain" description="CSN8/PSMD8/EIF3K" evidence="5">
    <location>
        <begin position="65"/>
        <end position="197"/>
    </location>
</feature>
<keyword evidence="2 4" id="KW-0396">Initiation factor</keyword>
<protein>
    <recommendedName>
        <fullName evidence="4">Eukaryotic translation initiation factor 3 subunit K</fullName>
        <shortName evidence="4">eIF3k</shortName>
    </recommendedName>
    <alternativeName>
        <fullName evidence="4">eIF-3 p25</fullName>
    </alternativeName>
</protein>
<evidence type="ECO:0000256" key="1">
    <source>
        <dbReference type="ARBA" id="ARBA00022490"/>
    </source>
</evidence>
<dbReference type="GeneID" id="5889990"/>
<dbReference type="Pfam" id="PF10075">
    <property type="entry name" value="CSN8_PSD8_EIF3K"/>
    <property type="match status" value="1"/>
</dbReference>
<evidence type="ECO:0000313" key="7">
    <source>
        <dbReference type="Proteomes" id="UP000001357"/>
    </source>
</evidence>
<dbReference type="InterPro" id="IPR033464">
    <property type="entry name" value="CSN8_PSD8_EIF3K"/>
</dbReference>
<dbReference type="Gene3D" id="1.10.10.10">
    <property type="entry name" value="Winged helix-like DNA-binding domain superfamily/Winged helix DNA-binding domain"/>
    <property type="match status" value="1"/>
</dbReference>
<dbReference type="FunFam" id="1.10.10.10:FF:000212">
    <property type="entry name" value="Eukaryotic translation initiation factor 3 subunit K"/>
    <property type="match status" value="1"/>
</dbReference>
<dbReference type="KEGG" id="mbr:MONBRDRAFT_15993"/>
<name>A9UW43_MONBE</name>
<dbReference type="FunFam" id="1.25.40.250:FF:000001">
    <property type="entry name" value="Eukaryotic translation initiation factor 3 subunit K"/>
    <property type="match status" value="1"/>
</dbReference>
<dbReference type="AlphaFoldDB" id="A9UW43"/>
<evidence type="ECO:0000259" key="5">
    <source>
        <dbReference type="Pfam" id="PF10075"/>
    </source>
</evidence>
<dbReference type="eggNOG" id="KOG3252">
    <property type="taxonomic scope" value="Eukaryota"/>
</dbReference>
<keyword evidence="1 4" id="KW-0963">Cytoplasm</keyword>
<dbReference type="GO" id="GO:0001732">
    <property type="term" value="P:formation of cytoplasmic translation initiation complex"/>
    <property type="evidence" value="ECO:0007669"/>
    <property type="project" value="UniProtKB-UniRule"/>
</dbReference>
<evidence type="ECO:0000313" key="6">
    <source>
        <dbReference type="EMBL" id="EDQ90703.1"/>
    </source>
</evidence>
<dbReference type="FunCoup" id="A9UW43">
    <property type="interactions" value="1171"/>
</dbReference>
<keyword evidence="3 4" id="KW-0648">Protein biosynthesis</keyword>
<dbReference type="PANTHER" id="PTHR13022">
    <property type="entry name" value="EUKARYOTIC TRANSLATION INITIATION FACTOR 3 SUBUNIT 11"/>
    <property type="match status" value="1"/>
</dbReference>
<dbReference type="Proteomes" id="UP000001357">
    <property type="component" value="Unassembled WGS sequence"/>
</dbReference>
<dbReference type="HAMAP" id="MF_03010">
    <property type="entry name" value="eIF3k"/>
    <property type="match status" value="1"/>
</dbReference>
<dbReference type="GO" id="GO:0003743">
    <property type="term" value="F:translation initiation factor activity"/>
    <property type="evidence" value="ECO:0007669"/>
    <property type="project" value="UniProtKB-UniRule"/>
</dbReference>
<dbReference type="InterPro" id="IPR016020">
    <property type="entry name" value="Transl_init_fac_sub12_N_euk"/>
</dbReference>
<dbReference type="PANTHER" id="PTHR13022:SF0">
    <property type="entry name" value="EUKARYOTIC TRANSLATION INITIATION FACTOR 3 SUBUNIT K"/>
    <property type="match status" value="1"/>
</dbReference>
<evidence type="ECO:0000256" key="4">
    <source>
        <dbReference type="HAMAP-Rule" id="MF_03010"/>
    </source>
</evidence>
<proteinExistence type="inferred from homology"/>
<dbReference type="InterPro" id="IPR036390">
    <property type="entry name" value="WH_DNA-bd_sf"/>
</dbReference>
<comment type="similarity">
    <text evidence="4">Belongs to the eIF-3 subunit K family.</text>
</comment>
<keyword evidence="7" id="KW-1185">Reference proteome</keyword>
<dbReference type="RefSeq" id="XP_001744754.1">
    <property type="nucleotide sequence ID" value="XM_001744702.1"/>
</dbReference>
<dbReference type="InterPro" id="IPR036388">
    <property type="entry name" value="WH-like_DNA-bd_sf"/>
</dbReference>